<keyword evidence="3" id="KW-1185">Reference proteome</keyword>
<name>A0A7W9A2I2_9CAUL</name>
<protein>
    <recommendedName>
        <fullName evidence="4">EexN family lipoprotein</fullName>
    </recommendedName>
</protein>
<comment type="caution">
    <text evidence="2">The sequence shown here is derived from an EMBL/GenBank/DDBJ whole genome shotgun (WGS) entry which is preliminary data.</text>
</comment>
<evidence type="ECO:0000256" key="1">
    <source>
        <dbReference type="SAM" id="SignalP"/>
    </source>
</evidence>
<gene>
    <name evidence="2" type="ORF">FHS65_000966</name>
</gene>
<dbReference type="Proteomes" id="UP000548978">
    <property type="component" value="Unassembled WGS sequence"/>
</dbReference>
<feature type="chain" id="PRO_5030662384" description="EexN family lipoprotein" evidence="1">
    <location>
        <begin position="28"/>
        <end position="81"/>
    </location>
</feature>
<reference evidence="2 3" key="1">
    <citation type="submission" date="2020-08" db="EMBL/GenBank/DDBJ databases">
        <title>Genomic Encyclopedia of Type Strains, Phase IV (KMG-IV): sequencing the most valuable type-strain genomes for metagenomic binning, comparative biology and taxonomic classification.</title>
        <authorList>
            <person name="Goeker M."/>
        </authorList>
    </citation>
    <scope>NUCLEOTIDE SEQUENCE [LARGE SCALE GENOMIC DNA]</scope>
    <source>
        <strain evidence="2 3">DSM 24448</strain>
    </source>
</reference>
<keyword evidence="1" id="KW-0732">Signal</keyword>
<dbReference type="PROSITE" id="PS51257">
    <property type="entry name" value="PROKAR_LIPOPROTEIN"/>
    <property type="match status" value="1"/>
</dbReference>
<organism evidence="2 3">
    <name type="scientific">Brevundimonas halotolerans</name>
    <dbReference type="NCBI Taxonomy" id="69670"/>
    <lineage>
        <taxon>Bacteria</taxon>
        <taxon>Pseudomonadati</taxon>
        <taxon>Pseudomonadota</taxon>
        <taxon>Alphaproteobacteria</taxon>
        <taxon>Caulobacterales</taxon>
        <taxon>Caulobacteraceae</taxon>
        <taxon>Brevundimonas</taxon>
    </lineage>
</organism>
<evidence type="ECO:0000313" key="3">
    <source>
        <dbReference type="Proteomes" id="UP000548978"/>
    </source>
</evidence>
<accession>A0A7W9A2I2</accession>
<feature type="signal peptide" evidence="1">
    <location>
        <begin position="1"/>
        <end position="27"/>
    </location>
</feature>
<dbReference type="RefSeq" id="WP_123287765.1">
    <property type="nucleotide sequence ID" value="NZ_JACIJB010000002.1"/>
</dbReference>
<dbReference type="OrthoDB" id="7206861at2"/>
<sequence length="81" mass="8360">MNDRLKRPAILSAAAVGALGLSLAACAGMGPRDGTYTQQLDALRADCDARGGILTPTGAQSAAPERDYACEIRGLPSSRTR</sequence>
<dbReference type="EMBL" id="JACIJB010000002">
    <property type="protein sequence ID" value="MBB5660226.1"/>
    <property type="molecule type" value="Genomic_DNA"/>
</dbReference>
<proteinExistence type="predicted"/>
<dbReference type="AlphaFoldDB" id="A0A7W9A2I2"/>
<evidence type="ECO:0000313" key="2">
    <source>
        <dbReference type="EMBL" id="MBB5660226.1"/>
    </source>
</evidence>
<evidence type="ECO:0008006" key="4">
    <source>
        <dbReference type="Google" id="ProtNLM"/>
    </source>
</evidence>